<dbReference type="EMBL" id="CDMY01000270">
    <property type="protein sequence ID" value="CEL98449.1"/>
    <property type="molecule type" value="Genomic_DNA"/>
</dbReference>
<keyword evidence="2" id="KW-1015">Disulfide bond</keyword>
<accession>A0A0G4ELZ5</accession>
<dbReference type="VEuPathDB" id="CryptoDB:Vbra_12500"/>
<dbReference type="OrthoDB" id="19091at2759"/>
<dbReference type="PANTHER" id="PTHR46403:SF1">
    <property type="entry name" value="TP53-REGULATED INHIBITOR OF APOPTOSIS 1"/>
    <property type="match status" value="1"/>
</dbReference>
<dbReference type="GO" id="GO:0005758">
    <property type="term" value="C:mitochondrial intermembrane space"/>
    <property type="evidence" value="ECO:0007669"/>
    <property type="project" value="TreeGrafter"/>
</dbReference>
<dbReference type="Proteomes" id="UP000041254">
    <property type="component" value="Unassembled WGS sequence"/>
</dbReference>
<dbReference type="Pfam" id="PF05254">
    <property type="entry name" value="UPF0203"/>
    <property type="match status" value="1"/>
</dbReference>
<evidence type="ECO:0000256" key="1">
    <source>
        <dbReference type="ARBA" id="ARBA00006196"/>
    </source>
</evidence>
<name>A0A0G4ELZ5_VITBC</name>
<evidence type="ECO:0000256" key="2">
    <source>
        <dbReference type="ARBA" id="ARBA00023157"/>
    </source>
</evidence>
<protein>
    <submittedName>
        <fullName evidence="4">Uncharacterized protein</fullName>
    </submittedName>
</protein>
<reference evidence="4 5" key="1">
    <citation type="submission" date="2014-11" db="EMBL/GenBank/DDBJ databases">
        <authorList>
            <person name="Zhu J."/>
            <person name="Qi W."/>
            <person name="Song R."/>
        </authorList>
    </citation>
    <scope>NUCLEOTIDE SEQUENCE [LARGE SCALE GENOMIC DNA]</scope>
</reference>
<evidence type="ECO:0000256" key="3">
    <source>
        <dbReference type="SAM" id="MobiDB-lite"/>
    </source>
</evidence>
<dbReference type="GO" id="GO:0045332">
    <property type="term" value="P:phospholipid translocation"/>
    <property type="evidence" value="ECO:0007669"/>
    <property type="project" value="TreeGrafter"/>
</dbReference>
<evidence type="ECO:0000313" key="5">
    <source>
        <dbReference type="Proteomes" id="UP000041254"/>
    </source>
</evidence>
<keyword evidence="5" id="KW-1185">Reference proteome</keyword>
<dbReference type="AlphaFoldDB" id="A0A0G4ELZ5"/>
<feature type="region of interest" description="Disordered" evidence="3">
    <location>
        <begin position="123"/>
        <end position="194"/>
    </location>
</feature>
<dbReference type="GO" id="GO:0005829">
    <property type="term" value="C:cytosol"/>
    <property type="evidence" value="ECO:0007669"/>
    <property type="project" value="TreeGrafter"/>
</dbReference>
<feature type="compositionally biased region" description="Basic and acidic residues" evidence="3">
    <location>
        <begin position="140"/>
        <end position="151"/>
    </location>
</feature>
<evidence type="ECO:0000313" key="4">
    <source>
        <dbReference type="EMBL" id="CEL98449.1"/>
    </source>
</evidence>
<proteinExistence type="inferred from homology"/>
<dbReference type="GO" id="GO:0005634">
    <property type="term" value="C:nucleus"/>
    <property type="evidence" value="ECO:0007669"/>
    <property type="project" value="TreeGrafter"/>
</dbReference>
<comment type="similarity">
    <text evidence="1">Belongs to the TRIAP1/MDM35 family.</text>
</comment>
<dbReference type="GO" id="GO:1990050">
    <property type="term" value="F:phosphatidic acid transfer activity"/>
    <property type="evidence" value="ECO:0007669"/>
    <property type="project" value="TreeGrafter"/>
</dbReference>
<sequence>MTSTKFIPAYFEYNGPDTVVTQFHARQWSPEMKEKGQKPEDTYQVNLSTMADLVLYACREEKFKYDQCFNHWYRHHFLRGDISEKSCQKDYDIYKQCATKALERRGLGSLCGWEDTVYRRPSHSMYNPKGFTSPRPGKSPQDKQREADHMAQKRLSAAAPLPERKPGVNSPPQVKFVHIPSSHGDEGPGGGTDE</sequence>
<dbReference type="PANTHER" id="PTHR46403">
    <property type="entry name" value="TP53-REGULATED INHIBITOR OF APOPTOSIS 1"/>
    <property type="match status" value="1"/>
</dbReference>
<dbReference type="InParanoid" id="A0A0G4ELZ5"/>
<dbReference type="InterPro" id="IPR007918">
    <property type="entry name" value="MDM35_apoptosis"/>
</dbReference>
<gene>
    <name evidence="4" type="ORF">Vbra_12500</name>
</gene>
<dbReference type="STRING" id="1169540.A0A0G4ELZ5"/>
<organism evidence="4 5">
    <name type="scientific">Vitrella brassicaformis (strain CCMP3155)</name>
    <dbReference type="NCBI Taxonomy" id="1169540"/>
    <lineage>
        <taxon>Eukaryota</taxon>
        <taxon>Sar</taxon>
        <taxon>Alveolata</taxon>
        <taxon>Colpodellida</taxon>
        <taxon>Vitrellaceae</taxon>
        <taxon>Vitrella</taxon>
    </lineage>
</organism>